<dbReference type="Gene3D" id="3.40.50.300">
    <property type="entry name" value="P-loop containing nucleotide triphosphate hydrolases"/>
    <property type="match status" value="1"/>
</dbReference>
<evidence type="ECO:0000256" key="2">
    <source>
        <dbReference type="ARBA" id="ARBA00022692"/>
    </source>
</evidence>
<dbReference type="GO" id="GO:0005886">
    <property type="term" value="C:plasma membrane"/>
    <property type="evidence" value="ECO:0007669"/>
    <property type="project" value="UniProtKB-SubCell"/>
</dbReference>
<dbReference type="InterPro" id="IPR036640">
    <property type="entry name" value="ABC1_TM_sf"/>
</dbReference>
<keyword evidence="5 7" id="KW-1133">Transmembrane helix</keyword>
<dbReference type="InterPro" id="IPR003593">
    <property type="entry name" value="AAA+_ATPase"/>
</dbReference>
<evidence type="ECO:0000259" key="9">
    <source>
        <dbReference type="PROSITE" id="PS50929"/>
    </source>
</evidence>
<dbReference type="CDD" id="cd18584">
    <property type="entry name" value="ABC_6TM_AarD_CydD"/>
    <property type="match status" value="1"/>
</dbReference>
<dbReference type="PROSITE" id="PS50929">
    <property type="entry name" value="ABC_TM1F"/>
    <property type="match status" value="1"/>
</dbReference>
<keyword evidence="2 7" id="KW-0812">Transmembrane</keyword>
<dbReference type="Proteomes" id="UP000295444">
    <property type="component" value="Unassembled WGS sequence"/>
</dbReference>
<dbReference type="EMBL" id="SNXZ01000006">
    <property type="protein sequence ID" value="TDP93803.1"/>
    <property type="molecule type" value="Genomic_DNA"/>
</dbReference>
<evidence type="ECO:0000256" key="5">
    <source>
        <dbReference type="ARBA" id="ARBA00022989"/>
    </source>
</evidence>
<comment type="caution">
    <text evidence="10">The sequence shown here is derived from an EMBL/GenBank/DDBJ whole genome shotgun (WGS) entry which is preliminary data.</text>
</comment>
<evidence type="ECO:0000259" key="8">
    <source>
        <dbReference type="PROSITE" id="PS50893"/>
    </source>
</evidence>
<dbReference type="InterPro" id="IPR039421">
    <property type="entry name" value="Type_1_exporter"/>
</dbReference>
<feature type="domain" description="ABC transporter" evidence="8">
    <location>
        <begin position="308"/>
        <end position="515"/>
    </location>
</feature>
<evidence type="ECO:0000313" key="10">
    <source>
        <dbReference type="EMBL" id="TDP93803.1"/>
    </source>
</evidence>
<name>A0A4R6S3C9_LABRH</name>
<evidence type="ECO:0000313" key="11">
    <source>
        <dbReference type="Proteomes" id="UP000295444"/>
    </source>
</evidence>
<organism evidence="10 11">
    <name type="scientific">Labedaea rhizosphaerae</name>
    <dbReference type="NCBI Taxonomy" id="598644"/>
    <lineage>
        <taxon>Bacteria</taxon>
        <taxon>Bacillati</taxon>
        <taxon>Actinomycetota</taxon>
        <taxon>Actinomycetes</taxon>
        <taxon>Pseudonocardiales</taxon>
        <taxon>Pseudonocardiaceae</taxon>
        <taxon>Labedaea</taxon>
    </lineage>
</organism>
<evidence type="ECO:0000256" key="6">
    <source>
        <dbReference type="ARBA" id="ARBA00023136"/>
    </source>
</evidence>
<dbReference type="GO" id="GO:0042883">
    <property type="term" value="P:cysteine transport"/>
    <property type="evidence" value="ECO:0007669"/>
    <property type="project" value="InterPro"/>
</dbReference>
<dbReference type="Pfam" id="PF00005">
    <property type="entry name" value="ABC_tran"/>
    <property type="match status" value="1"/>
</dbReference>
<dbReference type="GO" id="GO:0005524">
    <property type="term" value="F:ATP binding"/>
    <property type="evidence" value="ECO:0007669"/>
    <property type="project" value="UniProtKB-KW"/>
</dbReference>
<dbReference type="InterPro" id="IPR027417">
    <property type="entry name" value="P-loop_NTPase"/>
</dbReference>
<dbReference type="InterPro" id="IPR003439">
    <property type="entry name" value="ABC_transporter-like_ATP-bd"/>
</dbReference>
<feature type="transmembrane region" description="Helical" evidence="7">
    <location>
        <begin position="21"/>
        <end position="39"/>
    </location>
</feature>
<keyword evidence="6 7" id="KW-0472">Membrane</keyword>
<feature type="transmembrane region" description="Helical" evidence="7">
    <location>
        <begin position="114"/>
        <end position="134"/>
    </location>
</feature>
<feature type="transmembrane region" description="Helical" evidence="7">
    <location>
        <begin position="140"/>
        <end position="158"/>
    </location>
</feature>
<keyword evidence="11" id="KW-1185">Reference proteome</keyword>
<dbReference type="PROSITE" id="PS50893">
    <property type="entry name" value="ABC_TRANSPORTER_2"/>
    <property type="match status" value="1"/>
</dbReference>
<dbReference type="InterPro" id="IPR014216">
    <property type="entry name" value="ABC_transptr_CydD"/>
</dbReference>
<dbReference type="InterPro" id="IPR011527">
    <property type="entry name" value="ABC1_TM_dom"/>
</dbReference>
<feature type="domain" description="ABC transmembrane type-1" evidence="9">
    <location>
        <begin position="53"/>
        <end position="282"/>
    </location>
</feature>
<accession>A0A4R6S3C9</accession>
<protein>
    <submittedName>
        <fullName evidence="10">ATP-binding cassette subfamily C protein CydD</fullName>
    </submittedName>
</protein>
<dbReference type="AlphaFoldDB" id="A0A4R6S3C9"/>
<dbReference type="SUPFAM" id="SSF52540">
    <property type="entry name" value="P-loop containing nucleoside triphosphate hydrolases"/>
    <property type="match status" value="1"/>
</dbReference>
<dbReference type="PANTHER" id="PTHR24221">
    <property type="entry name" value="ATP-BINDING CASSETTE SUB-FAMILY B"/>
    <property type="match status" value="1"/>
</dbReference>
<dbReference type="Gene3D" id="1.20.1560.10">
    <property type="entry name" value="ABC transporter type 1, transmembrane domain"/>
    <property type="match status" value="1"/>
</dbReference>
<evidence type="ECO:0000256" key="1">
    <source>
        <dbReference type="ARBA" id="ARBA00004651"/>
    </source>
</evidence>
<evidence type="ECO:0000256" key="7">
    <source>
        <dbReference type="SAM" id="Phobius"/>
    </source>
</evidence>
<dbReference type="NCBIfam" id="TIGR02857">
    <property type="entry name" value="CydD"/>
    <property type="match status" value="1"/>
</dbReference>
<keyword evidence="3" id="KW-0547">Nucleotide-binding</keyword>
<comment type="subcellular location">
    <subcellularLocation>
        <location evidence="1">Cell membrane</location>
        <topology evidence="1">Multi-pass membrane protein</topology>
    </subcellularLocation>
</comment>
<evidence type="ECO:0000256" key="3">
    <source>
        <dbReference type="ARBA" id="ARBA00022741"/>
    </source>
</evidence>
<reference evidence="10 11" key="1">
    <citation type="submission" date="2019-03" db="EMBL/GenBank/DDBJ databases">
        <title>Genomic Encyclopedia of Type Strains, Phase IV (KMG-IV): sequencing the most valuable type-strain genomes for metagenomic binning, comparative biology and taxonomic classification.</title>
        <authorList>
            <person name="Goeker M."/>
        </authorList>
    </citation>
    <scope>NUCLEOTIDE SEQUENCE [LARGE SCALE GENOMIC DNA]</scope>
    <source>
        <strain evidence="10 11">DSM 45361</strain>
    </source>
</reference>
<feature type="transmembrane region" description="Helical" evidence="7">
    <location>
        <begin position="45"/>
        <end position="63"/>
    </location>
</feature>
<dbReference type="GO" id="GO:0016887">
    <property type="term" value="F:ATP hydrolysis activity"/>
    <property type="evidence" value="ECO:0007669"/>
    <property type="project" value="InterPro"/>
</dbReference>
<dbReference type="PANTHER" id="PTHR24221:SF590">
    <property type="entry name" value="COMPONENT LINKED WITH THE ASSEMBLY OF CYTOCHROME' TRANSPORT TRANSMEMBRANE ATP-BINDING PROTEIN ABC TRANSPORTER CYDD-RELATED"/>
    <property type="match status" value="1"/>
</dbReference>
<keyword evidence="4 10" id="KW-0067">ATP-binding</keyword>
<proteinExistence type="predicted"/>
<sequence>MDGAAGPGVLVKDLPLGRYPLWLAVLSVAGAAVVITQAWTLAGALLGGAVLPVLVVIAVRAGLHFVRTSVAAHATSRITHVLRMRALSSAESPGRVATVVTRGVDAVVPYVTGYLPQLAACAVVPVAVLVAVAVADPLSALTIGVTLPLIPVFAVLVGKHTKASTKHAWAGTTRLGGHFADVVRGLDTLTVYGRARRQERTVRALATAHAHATMRTLRVAFLSALVLELVATLSVAMVAVPVGLRLLDGSIPAHTAVFVLLLTPEAYLPLRAAGAAFHASAEGLEALPPVPPPVTAVTRPPDLRHATIELDRVTVRRGDVDALHEVSLTIAPGRHYAITGPNGAGKSTLLAVLLGLLPPTSGRVLVDGVDLRVFDHAAWCAQLSWIPQRPWLTEGTVASNVVLGRPDASPAEVAAACSTAHLPVATSTPVTRLSTGERQRVALARALLRTQAPLLLLDEPTERLDSTTEQAVVSSLVPLLHNRTAVVVAHRPLIHQALHDPVPIHLDRGRVALAVG</sequence>
<dbReference type="Pfam" id="PF00664">
    <property type="entry name" value="ABC_membrane"/>
    <property type="match status" value="1"/>
</dbReference>
<evidence type="ECO:0000256" key="4">
    <source>
        <dbReference type="ARBA" id="ARBA00022840"/>
    </source>
</evidence>
<dbReference type="SUPFAM" id="SSF90123">
    <property type="entry name" value="ABC transporter transmembrane region"/>
    <property type="match status" value="1"/>
</dbReference>
<dbReference type="CDD" id="cd03228">
    <property type="entry name" value="ABCC_MRP_Like"/>
    <property type="match status" value="1"/>
</dbReference>
<feature type="transmembrane region" description="Helical" evidence="7">
    <location>
        <begin position="219"/>
        <end position="239"/>
    </location>
</feature>
<dbReference type="SMART" id="SM00382">
    <property type="entry name" value="AAA"/>
    <property type="match status" value="1"/>
</dbReference>
<dbReference type="GO" id="GO:0140359">
    <property type="term" value="F:ABC-type transporter activity"/>
    <property type="evidence" value="ECO:0007669"/>
    <property type="project" value="InterPro"/>
</dbReference>
<gene>
    <name evidence="10" type="ORF">EV186_106197</name>
</gene>